<gene>
    <name evidence="12" type="ORF">SAMN06295916_0460</name>
</gene>
<evidence type="ECO:0000256" key="2">
    <source>
        <dbReference type="ARBA" id="ARBA00004429"/>
    </source>
</evidence>
<organism evidence="12 13">
    <name type="scientific">Polynucleobacter victoriensis</name>
    <dbReference type="NCBI Taxonomy" id="2049319"/>
    <lineage>
        <taxon>Bacteria</taxon>
        <taxon>Pseudomonadati</taxon>
        <taxon>Pseudomonadota</taxon>
        <taxon>Betaproteobacteria</taxon>
        <taxon>Burkholderiales</taxon>
        <taxon>Burkholderiaceae</taxon>
        <taxon>Polynucleobacter</taxon>
    </lineage>
</organism>
<sequence length="397" mass="43663">MRSALWLAFLFALAVVVALFASSNGGHITIYFPPYRVDTSLNFFIAAVLGVFLAGLVAWRTFAAILDLPKQAAAYRRKQREARAVAHLSEAIEDIFAGRFSKALKAAEAASANSAMAETAALLAARSAHRLNKFALRDEWLAKIKSADKQQARLVAMADMQMDSNDADGALATIDQLQKGGSRQLFVQRIALRANQQLKRWEEVLRLTHSLSKREAIHPVVAQKTVQEAVAKLVQQKSSDHEALLRIWKNLPKSDRKASRVALVMAKGLLATGQQDLARELIEESLDDQWDEVLLGVYPECLPAGSTTLVLVQKLETWMTKYPSEPALSLALGKLCLAQKLWGKSKSSLQGVVRDSKAKPGMKAEAHMTLAKLHEALQEPAEAAERYKLAAQIYASI</sequence>
<keyword evidence="5" id="KW-0997">Cell inner membrane</keyword>
<name>A0A212T5N8_9BURK</name>
<evidence type="ECO:0000313" key="13">
    <source>
        <dbReference type="Proteomes" id="UP000197215"/>
    </source>
</evidence>
<dbReference type="Pfam" id="PF07219">
    <property type="entry name" value="HemY_N"/>
    <property type="match status" value="1"/>
</dbReference>
<evidence type="ECO:0000256" key="1">
    <source>
        <dbReference type="ARBA" id="ARBA00002962"/>
    </source>
</evidence>
<comment type="function">
    <text evidence="1">Involved in a late step of protoheme IX synthesis.</text>
</comment>
<accession>A0A212T5N8</accession>
<dbReference type="InterPro" id="IPR011990">
    <property type="entry name" value="TPR-like_helical_dom_sf"/>
</dbReference>
<dbReference type="GO" id="GO:0006779">
    <property type="term" value="P:porphyrin-containing compound biosynthetic process"/>
    <property type="evidence" value="ECO:0007669"/>
    <property type="project" value="UniProtKB-KW"/>
</dbReference>
<evidence type="ECO:0000256" key="3">
    <source>
        <dbReference type="ARBA" id="ARBA00004744"/>
    </source>
</evidence>
<dbReference type="RefSeq" id="WP_088812368.1">
    <property type="nucleotide sequence ID" value="NZ_FYEX01000001.1"/>
</dbReference>
<evidence type="ECO:0000256" key="7">
    <source>
        <dbReference type="ARBA" id="ARBA00022989"/>
    </source>
</evidence>
<reference evidence="12 13" key="1">
    <citation type="submission" date="2017-06" db="EMBL/GenBank/DDBJ databases">
        <authorList>
            <person name="Kim H.J."/>
            <person name="Triplett B.A."/>
        </authorList>
    </citation>
    <scope>NUCLEOTIDE SEQUENCE [LARGE SCALE GENOMIC DNA]</scope>
    <source>
        <strain evidence="12 13">MWH-VicM1</strain>
    </source>
</reference>
<keyword evidence="8 10" id="KW-0472">Membrane</keyword>
<evidence type="ECO:0000256" key="10">
    <source>
        <dbReference type="SAM" id="Phobius"/>
    </source>
</evidence>
<evidence type="ECO:0000256" key="6">
    <source>
        <dbReference type="ARBA" id="ARBA00022692"/>
    </source>
</evidence>
<protein>
    <submittedName>
        <fullName evidence="12">HemY protein</fullName>
    </submittedName>
</protein>
<dbReference type="AlphaFoldDB" id="A0A212T5N8"/>
<keyword evidence="4" id="KW-1003">Cell membrane</keyword>
<comment type="subcellular location">
    <subcellularLocation>
        <location evidence="2">Cell inner membrane</location>
        <topology evidence="2">Multi-pass membrane protein</topology>
    </subcellularLocation>
</comment>
<keyword evidence="6 10" id="KW-0812">Transmembrane</keyword>
<evidence type="ECO:0000259" key="11">
    <source>
        <dbReference type="Pfam" id="PF07219"/>
    </source>
</evidence>
<proteinExistence type="predicted"/>
<dbReference type="Proteomes" id="UP000197215">
    <property type="component" value="Unassembled WGS sequence"/>
</dbReference>
<evidence type="ECO:0000256" key="9">
    <source>
        <dbReference type="ARBA" id="ARBA00023244"/>
    </source>
</evidence>
<dbReference type="InterPro" id="IPR005254">
    <property type="entry name" value="Heme_biosyn_assoc_TPR_pro"/>
</dbReference>
<keyword evidence="9" id="KW-0627">Porphyrin biosynthesis</keyword>
<dbReference type="Gene3D" id="1.25.40.10">
    <property type="entry name" value="Tetratricopeptide repeat domain"/>
    <property type="match status" value="1"/>
</dbReference>
<dbReference type="NCBIfam" id="TIGR00540">
    <property type="entry name" value="TPR_hemY_coli"/>
    <property type="match status" value="1"/>
</dbReference>
<evidence type="ECO:0000313" key="12">
    <source>
        <dbReference type="EMBL" id="SNC61372.1"/>
    </source>
</evidence>
<dbReference type="EMBL" id="FYEX01000001">
    <property type="protein sequence ID" value="SNC61372.1"/>
    <property type="molecule type" value="Genomic_DNA"/>
</dbReference>
<feature type="domain" description="HemY N-terminal" evidence="11">
    <location>
        <begin position="26"/>
        <end position="130"/>
    </location>
</feature>
<dbReference type="InterPro" id="IPR010817">
    <property type="entry name" value="HemY_N"/>
</dbReference>
<evidence type="ECO:0000256" key="4">
    <source>
        <dbReference type="ARBA" id="ARBA00022475"/>
    </source>
</evidence>
<dbReference type="UniPathway" id="UPA00252"/>
<comment type="pathway">
    <text evidence="3">Porphyrin-containing compound metabolism; protoheme biosynthesis.</text>
</comment>
<keyword evidence="13" id="KW-1185">Reference proteome</keyword>
<keyword evidence="7 10" id="KW-1133">Transmembrane helix</keyword>
<feature type="transmembrane region" description="Helical" evidence="10">
    <location>
        <begin position="41"/>
        <end position="68"/>
    </location>
</feature>
<dbReference type="OrthoDB" id="7053339at2"/>
<evidence type="ECO:0000256" key="5">
    <source>
        <dbReference type="ARBA" id="ARBA00022519"/>
    </source>
</evidence>
<evidence type="ECO:0000256" key="8">
    <source>
        <dbReference type="ARBA" id="ARBA00023136"/>
    </source>
</evidence>
<dbReference type="GO" id="GO:0005886">
    <property type="term" value="C:plasma membrane"/>
    <property type="evidence" value="ECO:0007669"/>
    <property type="project" value="UniProtKB-SubCell"/>
</dbReference>
<dbReference type="GO" id="GO:0042168">
    <property type="term" value="P:heme metabolic process"/>
    <property type="evidence" value="ECO:0007669"/>
    <property type="project" value="InterPro"/>
</dbReference>